<dbReference type="Pfam" id="PF00108">
    <property type="entry name" value="Thiolase_N"/>
    <property type="match status" value="1"/>
</dbReference>
<gene>
    <name evidence="8" type="ORF">Bmayo_00540</name>
</gene>
<dbReference type="PANTHER" id="PTHR18919:SF107">
    <property type="entry name" value="ACETYL-COA ACETYLTRANSFERASE, CYTOSOLIC"/>
    <property type="match status" value="1"/>
</dbReference>
<dbReference type="Pfam" id="PF02803">
    <property type="entry name" value="Thiolase_C"/>
    <property type="match status" value="1"/>
</dbReference>
<dbReference type="NCBIfam" id="TIGR01930">
    <property type="entry name" value="AcCoA-C-Actrans"/>
    <property type="match status" value="1"/>
</dbReference>
<dbReference type="InterPro" id="IPR020615">
    <property type="entry name" value="Thiolase_acyl_enz_int_AS"/>
</dbReference>
<organism evidence="8 9">
    <name type="scientific">Borreliella mayonii</name>
    <dbReference type="NCBI Taxonomy" id="1674146"/>
    <lineage>
        <taxon>Bacteria</taxon>
        <taxon>Pseudomonadati</taxon>
        <taxon>Spirochaetota</taxon>
        <taxon>Spirochaetia</taxon>
        <taxon>Spirochaetales</taxon>
        <taxon>Borreliaceae</taxon>
        <taxon>Borreliella</taxon>
    </lineage>
</organism>
<evidence type="ECO:0000259" key="6">
    <source>
        <dbReference type="Pfam" id="PF00108"/>
    </source>
</evidence>
<proteinExistence type="inferred from homology"/>
<reference evidence="8 9" key="1">
    <citation type="journal article" date="2016" name="PLoS ONE">
        <title>Whole Genome Sequence and Comparative Genomics of the Novel Lyme Borreliosis Causing Pathogen, Borrelia mayonii.</title>
        <authorList>
            <person name="Kingry L.C."/>
            <person name="Batra D."/>
            <person name="Replogle A."/>
            <person name="Rowe L.A."/>
            <person name="Pritt B.S."/>
            <person name="Petersen J.M."/>
        </authorList>
    </citation>
    <scope>NUCLEOTIDE SEQUENCE [LARGE SCALE GENOMIC DNA]</scope>
    <source>
        <strain evidence="8 9">MN14-1420</strain>
    </source>
</reference>
<dbReference type="CDD" id="cd00751">
    <property type="entry name" value="thiolase"/>
    <property type="match status" value="1"/>
</dbReference>
<dbReference type="InterPro" id="IPR020613">
    <property type="entry name" value="Thiolase_CS"/>
</dbReference>
<feature type="domain" description="Thiolase N-terminal" evidence="6">
    <location>
        <begin position="19"/>
        <end position="279"/>
    </location>
</feature>
<dbReference type="EMBL" id="CP015780">
    <property type="protein sequence ID" value="APS99469.1"/>
    <property type="molecule type" value="Genomic_DNA"/>
</dbReference>
<evidence type="ECO:0000256" key="2">
    <source>
        <dbReference type="ARBA" id="ARBA00022679"/>
    </source>
</evidence>
<keyword evidence="3 5" id="KW-0012">Acyltransferase</keyword>
<keyword evidence="9" id="KW-1185">Reference proteome</keyword>
<dbReference type="Proteomes" id="UP000185516">
    <property type="component" value="Chromosome"/>
</dbReference>
<evidence type="ECO:0000256" key="3">
    <source>
        <dbReference type="ARBA" id="ARBA00023315"/>
    </source>
</evidence>
<dbReference type="InterPro" id="IPR002155">
    <property type="entry name" value="Thiolase"/>
</dbReference>
<dbReference type="PANTHER" id="PTHR18919">
    <property type="entry name" value="ACETYL-COA C-ACYLTRANSFERASE"/>
    <property type="match status" value="1"/>
</dbReference>
<feature type="active site" description="Proton acceptor" evidence="4">
    <location>
        <position position="399"/>
    </location>
</feature>
<dbReference type="GO" id="GO:0003988">
    <property type="term" value="F:acetyl-CoA C-acyltransferase activity"/>
    <property type="evidence" value="ECO:0007669"/>
    <property type="project" value="UniProtKB-ARBA"/>
</dbReference>
<evidence type="ECO:0000313" key="9">
    <source>
        <dbReference type="Proteomes" id="UP000185516"/>
    </source>
</evidence>
<dbReference type="InterPro" id="IPR020610">
    <property type="entry name" value="Thiolase_AS"/>
</dbReference>
<accession>A0AAC9KVF7</accession>
<evidence type="ECO:0000313" key="8">
    <source>
        <dbReference type="EMBL" id="APS99469.1"/>
    </source>
</evidence>
<dbReference type="InterPro" id="IPR020616">
    <property type="entry name" value="Thiolase_N"/>
</dbReference>
<comment type="similarity">
    <text evidence="1 5">Belongs to the thiolase-like superfamily. Thiolase family.</text>
</comment>
<dbReference type="InterPro" id="IPR020617">
    <property type="entry name" value="Thiolase_C"/>
</dbReference>
<dbReference type="AlphaFoldDB" id="A0AAC9KVF7"/>
<dbReference type="InterPro" id="IPR016039">
    <property type="entry name" value="Thiolase-like"/>
</dbReference>
<protein>
    <submittedName>
        <fullName evidence="8">Acetyl-CoA acetyltransferase</fullName>
    </submittedName>
</protein>
<dbReference type="PROSITE" id="PS00099">
    <property type="entry name" value="THIOLASE_3"/>
    <property type="match status" value="1"/>
</dbReference>
<evidence type="ECO:0000256" key="1">
    <source>
        <dbReference type="ARBA" id="ARBA00010982"/>
    </source>
</evidence>
<feature type="domain" description="Thiolase C-terminal" evidence="7">
    <location>
        <begin position="287"/>
        <end position="410"/>
    </location>
</feature>
<dbReference type="PROSITE" id="PS00098">
    <property type="entry name" value="THIOLASE_1"/>
    <property type="match status" value="1"/>
</dbReference>
<dbReference type="PROSITE" id="PS00737">
    <property type="entry name" value="THIOLASE_2"/>
    <property type="match status" value="1"/>
</dbReference>
<dbReference type="Gene3D" id="3.40.47.10">
    <property type="match status" value="2"/>
</dbReference>
<evidence type="ECO:0000256" key="5">
    <source>
        <dbReference type="RuleBase" id="RU003557"/>
    </source>
</evidence>
<evidence type="ECO:0000259" key="7">
    <source>
        <dbReference type="Pfam" id="PF02803"/>
    </source>
</evidence>
<dbReference type="PIRSF" id="PIRSF000429">
    <property type="entry name" value="Ac-CoA_Ac_transf"/>
    <property type="match status" value="1"/>
</dbReference>
<sequence>MYNSIKFTKTLGVVVIKKVAIIDGFRTPNFKFGGSFRGLDIIDESSKVVKALLARNKLCEVDEVIIGNVISAGLGQNIARQIALRSSLGDTVPAFSVNKVCGSGLKALELAFNSIALGDNDIVLAGGVEDLTNSPYLLPRKIRFDGLKFGSFGIEDSIQKDALIDSLNFVSMGLTAENLSEKYRITREMQDEFAYNSHAKALKAKELGYFEDEIYPLTVFDKKTNSSRVVSSDEEIRDNLTLNKLASLNPVFKELGTVTAGNSSSLNDGACFLILASEERVKSLGVSPLAYIGGFKSVGLDPLYMGFGAYMAIEGIISKLSLNPSEIDLIEVNEAFAAQALSIEKALFEKYNITSDIINVNGGAIALGHPFAVSGSRILLTLSRSMKMNNKTKGIAAICVGGGQGISSFLYR</sequence>
<feature type="active site" description="Acyl-thioester intermediate" evidence="4">
    <location>
        <position position="101"/>
    </location>
</feature>
<dbReference type="SUPFAM" id="SSF53901">
    <property type="entry name" value="Thiolase-like"/>
    <property type="match status" value="2"/>
</dbReference>
<keyword evidence="2 5" id="KW-0808">Transferase</keyword>
<feature type="active site" description="Proton acceptor" evidence="4">
    <location>
        <position position="369"/>
    </location>
</feature>
<evidence type="ECO:0000256" key="4">
    <source>
        <dbReference type="PIRSR" id="PIRSR000429-1"/>
    </source>
</evidence>
<name>A0AAC9KVF7_9SPIR</name>